<sequence length="118" mass="13795">MFRQLYRAMRRNASSAEQWLCPKVDSIVKPFVPIARMDAEKLILAVRARPPLWEQRSKQYHNRDVYQQTMGQEMTFPSKNITINIRDHKYEVCKLSNETGNVAPDPATLQRRDFNGKG</sequence>
<dbReference type="Proteomes" id="UP001162162">
    <property type="component" value="Unassembled WGS sequence"/>
</dbReference>
<reference evidence="1" key="1">
    <citation type="journal article" date="2023" name="Insect Mol. Biol.">
        <title>Genome sequencing provides insights into the evolution of gene families encoding plant cell wall-degrading enzymes in longhorned beetles.</title>
        <authorList>
            <person name="Shin N.R."/>
            <person name="Okamura Y."/>
            <person name="Kirsch R."/>
            <person name="Pauchet Y."/>
        </authorList>
    </citation>
    <scope>NUCLEOTIDE SEQUENCE</scope>
    <source>
        <strain evidence="1">AMC_N1</strain>
    </source>
</reference>
<proteinExistence type="predicted"/>
<keyword evidence="2" id="KW-1185">Reference proteome</keyword>
<accession>A0AAV8Y3H9</accession>
<organism evidence="1 2">
    <name type="scientific">Aromia moschata</name>
    <dbReference type="NCBI Taxonomy" id="1265417"/>
    <lineage>
        <taxon>Eukaryota</taxon>
        <taxon>Metazoa</taxon>
        <taxon>Ecdysozoa</taxon>
        <taxon>Arthropoda</taxon>
        <taxon>Hexapoda</taxon>
        <taxon>Insecta</taxon>
        <taxon>Pterygota</taxon>
        <taxon>Neoptera</taxon>
        <taxon>Endopterygota</taxon>
        <taxon>Coleoptera</taxon>
        <taxon>Polyphaga</taxon>
        <taxon>Cucujiformia</taxon>
        <taxon>Chrysomeloidea</taxon>
        <taxon>Cerambycidae</taxon>
        <taxon>Cerambycinae</taxon>
        <taxon>Callichromatini</taxon>
        <taxon>Aromia</taxon>
    </lineage>
</organism>
<dbReference type="EMBL" id="JAPWTK010000211">
    <property type="protein sequence ID" value="KAJ8945664.1"/>
    <property type="molecule type" value="Genomic_DNA"/>
</dbReference>
<name>A0AAV8Y3H9_9CUCU</name>
<evidence type="ECO:0000313" key="1">
    <source>
        <dbReference type="EMBL" id="KAJ8945664.1"/>
    </source>
</evidence>
<protein>
    <submittedName>
        <fullName evidence="1">Uncharacterized protein</fullName>
    </submittedName>
</protein>
<dbReference type="AlphaFoldDB" id="A0AAV8Y3H9"/>
<evidence type="ECO:0000313" key="2">
    <source>
        <dbReference type="Proteomes" id="UP001162162"/>
    </source>
</evidence>
<feature type="non-terminal residue" evidence="1">
    <location>
        <position position="118"/>
    </location>
</feature>
<gene>
    <name evidence="1" type="ORF">NQ318_012382</name>
</gene>
<comment type="caution">
    <text evidence="1">The sequence shown here is derived from an EMBL/GenBank/DDBJ whole genome shotgun (WGS) entry which is preliminary data.</text>
</comment>